<evidence type="ECO:0000256" key="1">
    <source>
        <dbReference type="SAM" id="Phobius"/>
    </source>
</evidence>
<dbReference type="EMBL" id="JBHSQB010000004">
    <property type="protein sequence ID" value="MFC6095823.1"/>
    <property type="molecule type" value="Genomic_DNA"/>
</dbReference>
<organism evidence="2 3">
    <name type="scientific">Flavobacterium qiangtangense</name>
    <dbReference type="NCBI Taxonomy" id="1442595"/>
    <lineage>
        <taxon>Bacteria</taxon>
        <taxon>Pseudomonadati</taxon>
        <taxon>Bacteroidota</taxon>
        <taxon>Flavobacteriia</taxon>
        <taxon>Flavobacteriales</taxon>
        <taxon>Flavobacteriaceae</taxon>
        <taxon>Flavobacterium</taxon>
    </lineage>
</organism>
<evidence type="ECO:0000313" key="2">
    <source>
        <dbReference type="EMBL" id="MFC6095823.1"/>
    </source>
</evidence>
<reference evidence="3" key="1">
    <citation type="journal article" date="2019" name="Int. J. Syst. Evol. Microbiol.">
        <title>The Global Catalogue of Microorganisms (GCM) 10K type strain sequencing project: providing services to taxonomists for standard genome sequencing and annotation.</title>
        <authorList>
            <consortium name="The Broad Institute Genomics Platform"/>
            <consortium name="The Broad Institute Genome Sequencing Center for Infectious Disease"/>
            <person name="Wu L."/>
            <person name="Ma J."/>
        </authorList>
    </citation>
    <scope>NUCLEOTIDE SEQUENCE [LARGE SCALE GENOMIC DNA]</scope>
    <source>
        <strain evidence="3">CCUG 49679</strain>
    </source>
</reference>
<keyword evidence="1" id="KW-0812">Transmembrane</keyword>
<gene>
    <name evidence="2" type="ORF">ACFPVY_04120</name>
</gene>
<comment type="caution">
    <text evidence="2">The sequence shown here is derived from an EMBL/GenBank/DDBJ whole genome shotgun (WGS) entry which is preliminary data.</text>
</comment>
<dbReference type="Proteomes" id="UP001596287">
    <property type="component" value="Unassembled WGS sequence"/>
</dbReference>
<evidence type="ECO:0000313" key="3">
    <source>
        <dbReference type="Proteomes" id="UP001596287"/>
    </source>
</evidence>
<keyword evidence="3" id="KW-1185">Reference proteome</keyword>
<dbReference type="RefSeq" id="WP_379790498.1">
    <property type="nucleotide sequence ID" value="NZ_JBHSQB010000004.1"/>
</dbReference>
<protein>
    <recommendedName>
        <fullName evidence="4">Phosphatidate cytidylyltransferase</fullName>
    </recommendedName>
</protein>
<keyword evidence="1" id="KW-0472">Membrane</keyword>
<proteinExistence type="predicted"/>
<feature type="transmembrane region" description="Helical" evidence="1">
    <location>
        <begin position="30"/>
        <end position="49"/>
    </location>
</feature>
<keyword evidence="1" id="KW-1133">Transmembrane helix</keyword>
<accession>A0ABW1PL85</accession>
<name>A0ABW1PL85_9FLAO</name>
<evidence type="ECO:0008006" key="4">
    <source>
        <dbReference type="Google" id="ProtNLM"/>
    </source>
</evidence>
<sequence length="54" mass="6071">MNKIQRMCVILLILLSFSSCEVVEGIFNFGVGVGVFIVIAVLAIIIWIISRFRK</sequence>
<dbReference type="PROSITE" id="PS51257">
    <property type="entry name" value="PROKAR_LIPOPROTEIN"/>
    <property type="match status" value="1"/>
</dbReference>